<keyword evidence="2" id="KW-0645">Protease</keyword>
<reference evidence="2" key="1">
    <citation type="submission" date="2018-06" db="EMBL/GenBank/DDBJ databases">
        <authorList>
            <consortium name="Pathogen Informatics"/>
            <person name="Doyle S."/>
        </authorList>
    </citation>
    <scope>NUCLEOTIDE SEQUENCE [LARGE SCALE GENOMIC DNA]</scope>
    <source>
        <strain evidence="2">NCTC11421</strain>
    </source>
</reference>
<feature type="domain" description="Peptidase S49" evidence="1">
    <location>
        <begin position="1"/>
        <end position="53"/>
    </location>
</feature>
<dbReference type="EC" id="3.4.21.-" evidence="2"/>
<accession>A0A378VUI5</accession>
<name>A0A378VUI5_NEIGO</name>
<dbReference type="AlphaFoldDB" id="A0A378VUI5"/>
<proteinExistence type="predicted"/>
<protein>
    <submittedName>
        <fullName evidence="2">Putative periplasmic protease</fullName>
        <ecNumber evidence="2">3.4.21.-</ecNumber>
    </submittedName>
</protein>
<dbReference type="InterPro" id="IPR002142">
    <property type="entry name" value="Peptidase_S49"/>
</dbReference>
<dbReference type="GO" id="GO:0006508">
    <property type="term" value="P:proteolysis"/>
    <property type="evidence" value="ECO:0007669"/>
    <property type="project" value="UniProtKB-KW"/>
</dbReference>
<evidence type="ECO:0000313" key="2">
    <source>
        <dbReference type="EMBL" id="SUA20665.1"/>
    </source>
</evidence>
<keyword evidence="2" id="KW-0378">Hydrolase</keyword>
<sequence length="67" mass="7669">MTAGEFKRTVTFMGENTEKGKQKFRQELEETHQLFKQFVSENRPGWILKNSDGRALVRPAGVGVELD</sequence>
<dbReference type="EMBL" id="UGRI01000001">
    <property type="protein sequence ID" value="SUA20665.1"/>
    <property type="molecule type" value="Genomic_DNA"/>
</dbReference>
<gene>
    <name evidence="2" type="primary">sohB_2</name>
    <name evidence="2" type="ORF">NCTC11421_00763</name>
</gene>
<organism evidence="2">
    <name type="scientific">Neisseria gonorrhoeae</name>
    <dbReference type="NCBI Taxonomy" id="485"/>
    <lineage>
        <taxon>Bacteria</taxon>
        <taxon>Pseudomonadati</taxon>
        <taxon>Pseudomonadota</taxon>
        <taxon>Betaproteobacteria</taxon>
        <taxon>Neisseriales</taxon>
        <taxon>Neisseriaceae</taxon>
        <taxon>Neisseria</taxon>
    </lineage>
</organism>
<dbReference type="Pfam" id="PF01343">
    <property type="entry name" value="Peptidase_S49"/>
    <property type="match status" value="1"/>
</dbReference>
<evidence type="ECO:0000259" key="1">
    <source>
        <dbReference type="Pfam" id="PF01343"/>
    </source>
</evidence>
<dbReference type="GO" id="GO:0008233">
    <property type="term" value="F:peptidase activity"/>
    <property type="evidence" value="ECO:0007669"/>
    <property type="project" value="UniProtKB-KW"/>
</dbReference>